<feature type="compositionally biased region" description="Polar residues" evidence="1">
    <location>
        <begin position="94"/>
        <end position="117"/>
    </location>
</feature>
<accession>A0A7S0V847</accession>
<protein>
    <submittedName>
        <fullName evidence="2">Uncharacterized protein</fullName>
    </submittedName>
</protein>
<reference evidence="2" key="1">
    <citation type="submission" date="2021-01" db="EMBL/GenBank/DDBJ databases">
        <authorList>
            <person name="Corre E."/>
            <person name="Pelletier E."/>
            <person name="Niang G."/>
            <person name="Scheremetjew M."/>
            <person name="Finn R."/>
            <person name="Kale V."/>
            <person name="Holt S."/>
            <person name="Cochrane G."/>
            <person name="Meng A."/>
            <person name="Brown T."/>
            <person name="Cohen L."/>
        </authorList>
    </citation>
    <scope>NUCLEOTIDE SEQUENCE</scope>
    <source>
        <strain evidence="2">CCMP443</strain>
    </source>
</reference>
<proteinExistence type="predicted"/>
<evidence type="ECO:0000313" key="2">
    <source>
        <dbReference type="EMBL" id="CAD8779757.1"/>
    </source>
</evidence>
<gene>
    <name evidence="2" type="ORF">HTEP1355_LOCUS1700</name>
</gene>
<evidence type="ECO:0000256" key="1">
    <source>
        <dbReference type="SAM" id="MobiDB-lite"/>
    </source>
</evidence>
<sequence>MVTSMNRESSTACLAEYAFAMELDEAPASPGGAEREGKGHFICTWQDAFSAEAASSGKGAEKDRPCPARATRAGGQKGWPPGSLEEDSARKASGASTPPSATNRGFAPSSNHSDIKG</sequence>
<name>A0A7S0V847_9CRYP</name>
<dbReference type="AlphaFoldDB" id="A0A7S0V847"/>
<organism evidence="2">
    <name type="scientific">Hemiselmis tepida</name>
    <dbReference type="NCBI Taxonomy" id="464990"/>
    <lineage>
        <taxon>Eukaryota</taxon>
        <taxon>Cryptophyceae</taxon>
        <taxon>Cryptomonadales</taxon>
        <taxon>Hemiselmidaceae</taxon>
        <taxon>Hemiselmis</taxon>
    </lineage>
</organism>
<dbReference type="EMBL" id="HBFN01002764">
    <property type="protein sequence ID" value="CAD8779757.1"/>
    <property type="molecule type" value="Transcribed_RNA"/>
</dbReference>
<feature type="region of interest" description="Disordered" evidence="1">
    <location>
        <begin position="52"/>
        <end position="117"/>
    </location>
</feature>